<dbReference type="SUPFAM" id="SSF160532">
    <property type="entry name" value="Ava3019-like"/>
    <property type="match status" value="1"/>
</dbReference>
<dbReference type="Pfam" id="PF08854">
    <property type="entry name" value="DUF1824"/>
    <property type="match status" value="1"/>
</dbReference>
<evidence type="ECO:0000313" key="2">
    <source>
        <dbReference type="Proteomes" id="UP000326169"/>
    </source>
</evidence>
<sequence>MSPQTPADLTVVEAQRLLEQFTCMDITATASIDNPARVRQALVLLANESEYQMLGICASSRTEAITALKEYLPKLGYNAEINSDEIPDIEGPVYIKFNGRSVSYHISPYLEKYRGVLVSCQSLEENGVNGTYGHFPLDLFATA</sequence>
<gene>
    <name evidence="1" type="ORF">NIES46_03390</name>
</gene>
<protein>
    <recommendedName>
        <fullName evidence="3">DUF1824 family protein</fullName>
    </recommendedName>
</protein>
<evidence type="ECO:0000313" key="1">
    <source>
        <dbReference type="EMBL" id="GCE92300.1"/>
    </source>
</evidence>
<comment type="caution">
    <text evidence="1">The sequence shown here is derived from an EMBL/GenBank/DDBJ whole genome shotgun (WGS) entry which is preliminary data.</text>
</comment>
<dbReference type="InterPro" id="IPR014953">
    <property type="entry name" value="DUF1824"/>
</dbReference>
<reference evidence="1 2" key="1">
    <citation type="journal article" date="2019" name="J Genomics">
        <title>The Draft Genome of a Hydrogen-producing Cyanobacterium, Arthrospira platensis NIES-46.</title>
        <authorList>
            <person name="Suzuki S."/>
            <person name="Yamaguchi H."/>
            <person name="Kawachi M."/>
        </authorList>
    </citation>
    <scope>NUCLEOTIDE SEQUENCE [LARGE SCALE GENOMIC DNA]</scope>
    <source>
        <strain evidence="1 2">NIES-46</strain>
    </source>
</reference>
<keyword evidence="2" id="KW-1185">Reference proteome</keyword>
<dbReference type="RefSeq" id="WP_152088346.1">
    <property type="nucleotide sequence ID" value="NZ_BIMW01000010.1"/>
</dbReference>
<dbReference type="Proteomes" id="UP000326169">
    <property type="component" value="Unassembled WGS sequence"/>
</dbReference>
<accession>A0A5M3T343</accession>
<name>A0A5M3T343_LIMPL</name>
<proteinExistence type="predicted"/>
<organism evidence="1 2">
    <name type="scientific">Limnospira platensis NIES-46</name>
    <dbReference type="NCBI Taxonomy" id="1236695"/>
    <lineage>
        <taxon>Bacteria</taxon>
        <taxon>Bacillati</taxon>
        <taxon>Cyanobacteriota</taxon>
        <taxon>Cyanophyceae</taxon>
        <taxon>Oscillatoriophycideae</taxon>
        <taxon>Oscillatoriales</taxon>
        <taxon>Sirenicapillariaceae</taxon>
        <taxon>Limnospira</taxon>
    </lineage>
</organism>
<dbReference type="GeneID" id="301681312"/>
<dbReference type="EMBL" id="BIMW01000010">
    <property type="protein sequence ID" value="GCE92300.1"/>
    <property type="molecule type" value="Genomic_DNA"/>
</dbReference>
<evidence type="ECO:0008006" key="3">
    <source>
        <dbReference type="Google" id="ProtNLM"/>
    </source>
</evidence>
<dbReference type="Gene3D" id="3.30.360.10">
    <property type="entry name" value="Dihydrodipicolinate Reductase, domain 2"/>
    <property type="match status" value="1"/>
</dbReference>